<organism evidence="8 9">
    <name type="scientific">Thiomicrorhabdus xiamenensis</name>
    <dbReference type="NCBI Taxonomy" id="2739063"/>
    <lineage>
        <taxon>Bacteria</taxon>
        <taxon>Pseudomonadati</taxon>
        <taxon>Pseudomonadota</taxon>
        <taxon>Gammaproteobacteria</taxon>
        <taxon>Thiotrichales</taxon>
        <taxon>Piscirickettsiaceae</taxon>
        <taxon>Thiomicrorhabdus</taxon>
    </lineage>
</organism>
<sequence>MKKSKLGQFYTPDNISKLMAKLITSPSTKEPLNIIDMACGTGSLLTPLQKILPNSNFEACDIDSENIEYLNKKHPNWDKKNINALSQEFKKEFYDIAVGNPPFIKTKTTSHIANLIERNYESTSLKNSSTVRAEIVFIAKYIESTKIGGMVSLIIPESIVSNEKMKFVRTFIFKNLSNIRLYEISSRYFDSAEVKTYLISGRKTVNPDHNISIGHVTANGDIIDDREISKKFCIERADIKYLSHLEQIKEMRAKYLSLGDLTSSINRGNKTKNQLEKENTVFFHTSSFKEFTSSNIELEGNLDLIKKYSPKHVAQKSDILIPRIGRKCHQHQVFISEGNAVVTDSVFRLNVPESLALKVFDALQTEENQFWRDLHSKGSCTKLLTTQDIFNMPLVGLTR</sequence>
<dbReference type="EC" id="2.1.1.72" evidence="2"/>
<protein>
    <recommendedName>
        <fullName evidence="2">site-specific DNA-methyltransferase (adenine-specific)</fullName>
        <ecNumber evidence="2">2.1.1.72</ecNumber>
    </recommendedName>
</protein>
<dbReference type="KEGG" id="txa:HQN79_10955"/>
<dbReference type="GO" id="GO:0032259">
    <property type="term" value="P:methylation"/>
    <property type="evidence" value="ECO:0007669"/>
    <property type="project" value="UniProtKB-KW"/>
</dbReference>
<evidence type="ECO:0000313" key="8">
    <source>
        <dbReference type="EMBL" id="QKI90057.1"/>
    </source>
</evidence>
<dbReference type="SUPFAM" id="SSF116734">
    <property type="entry name" value="DNA methylase specificity domain"/>
    <property type="match status" value="1"/>
</dbReference>
<dbReference type="InterPro" id="IPR002052">
    <property type="entry name" value="DNA_methylase_N6_adenine_CS"/>
</dbReference>
<dbReference type="CDD" id="cd02440">
    <property type="entry name" value="AdoMet_MTases"/>
    <property type="match status" value="1"/>
</dbReference>
<evidence type="ECO:0000256" key="6">
    <source>
        <dbReference type="ARBA" id="ARBA00047942"/>
    </source>
</evidence>
<proteinExistence type="inferred from homology"/>
<evidence type="ECO:0000256" key="5">
    <source>
        <dbReference type="ARBA" id="ARBA00022747"/>
    </source>
</evidence>
<dbReference type="InterPro" id="IPR003356">
    <property type="entry name" value="DNA_methylase_A-5"/>
</dbReference>
<evidence type="ECO:0000313" key="9">
    <source>
        <dbReference type="Proteomes" id="UP000504724"/>
    </source>
</evidence>
<gene>
    <name evidence="8" type="ORF">HQN79_10955</name>
</gene>
<dbReference type="Proteomes" id="UP000504724">
    <property type="component" value="Chromosome"/>
</dbReference>
<dbReference type="InterPro" id="IPR050953">
    <property type="entry name" value="N4_N6_ade-DNA_methylase"/>
</dbReference>
<evidence type="ECO:0000256" key="1">
    <source>
        <dbReference type="ARBA" id="ARBA00006594"/>
    </source>
</evidence>
<dbReference type="GO" id="GO:0009307">
    <property type="term" value="P:DNA restriction-modification system"/>
    <property type="evidence" value="ECO:0007669"/>
    <property type="project" value="UniProtKB-KW"/>
</dbReference>
<keyword evidence="9" id="KW-1185">Reference proteome</keyword>
<dbReference type="PANTHER" id="PTHR33841">
    <property type="entry name" value="DNA METHYLTRANSFERASE YEEA-RELATED"/>
    <property type="match status" value="1"/>
</dbReference>
<dbReference type="GO" id="GO:0009007">
    <property type="term" value="F:site-specific DNA-methyltransferase (adenine-specific) activity"/>
    <property type="evidence" value="ECO:0007669"/>
    <property type="project" value="UniProtKB-EC"/>
</dbReference>
<dbReference type="GO" id="GO:0008170">
    <property type="term" value="F:N-methyltransferase activity"/>
    <property type="evidence" value="ECO:0007669"/>
    <property type="project" value="InterPro"/>
</dbReference>
<dbReference type="PANTHER" id="PTHR33841:SF1">
    <property type="entry name" value="DNA METHYLTRANSFERASE A"/>
    <property type="match status" value="1"/>
</dbReference>
<dbReference type="PROSITE" id="PS00092">
    <property type="entry name" value="N6_MTASE"/>
    <property type="match status" value="1"/>
</dbReference>
<dbReference type="Gene3D" id="3.40.50.150">
    <property type="entry name" value="Vaccinia Virus protein VP39"/>
    <property type="match status" value="1"/>
</dbReference>
<feature type="domain" description="DNA methylase adenine-specific" evidence="7">
    <location>
        <begin position="3"/>
        <end position="164"/>
    </location>
</feature>
<evidence type="ECO:0000256" key="3">
    <source>
        <dbReference type="ARBA" id="ARBA00022603"/>
    </source>
</evidence>
<dbReference type="REBASE" id="403758">
    <property type="entry name" value="M.TspG2ORF10955P"/>
</dbReference>
<evidence type="ECO:0000259" key="7">
    <source>
        <dbReference type="Pfam" id="PF02384"/>
    </source>
</evidence>
<keyword evidence="5" id="KW-0680">Restriction system</keyword>
<evidence type="ECO:0000256" key="4">
    <source>
        <dbReference type="ARBA" id="ARBA00022679"/>
    </source>
</evidence>
<reference evidence="8 9" key="1">
    <citation type="submission" date="2020-05" db="EMBL/GenBank/DDBJ databases">
        <title>Thiomicrorhabdus sediminis sp.nov. and Thiomicrorhabdus xiamenensis sp.nov., novel sulfur-oxidizing bacteria isolated from coastal sediment.</title>
        <authorList>
            <person name="Liu X."/>
        </authorList>
    </citation>
    <scope>NUCLEOTIDE SEQUENCE [LARGE SCALE GENOMIC DNA]</scope>
    <source>
        <strain evidence="8 9">G2</strain>
    </source>
</reference>
<keyword evidence="4" id="KW-0808">Transferase</keyword>
<accession>A0A7D4NSL0</accession>
<dbReference type="GO" id="GO:0003677">
    <property type="term" value="F:DNA binding"/>
    <property type="evidence" value="ECO:0007669"/>
    <property type="project" value="InterPro"/>
</dbReference>
<dbReference type="RefSeq" id="WP_173286468.1">
    <property type="nucleotide sequence ID" value="NZ_CP054020.1"/>
</dbReference>
<dbReference type="AlphaFoldDB" id="A0A7D4NSL0"/>
<dbReference type="EMBL" id="CP054020">
    <property type="protein sequence ID" value="QKI90057.1"/>
    <property type="molecule type" value="Genomic_DNA"/>
</dbReference>
<dbReference type="InterPro" id="IPR029063">
    <property type="entry name" value="SAM-dependent_MTases_sf"/>
</dbReference>
<evidence type="ECO:0000256" key="2">
    <source>
        <dbReference type="ARBA" id="ARBA00011900"/>
    </source>
</evidence>
<dbReference type="PRINTS" id="PR00507">
    <property type="entry name" value="N12N6MTFRASE"/>
</dbReference>
<name>A0A7D4NSL0_9GAMM</name>
<comment type="similarity">
    <text evidence="1">Belongs to the N(4)/N(6)-methyltransferase family.</text>
</comment>
<dbReference type="SUPFAM" id="SSF53335">
    <property type="entry name" value="S-adenosyl-L-methionine-dependent methyltransferases"/>
    <property type="match status" value="1"/>
</dbReference>
<dbReference type="Pfam" id="PF02384">
    <property type="entry name" value="N6_Mtase"/>
    <property type="match status" value="1"/>
</dbReference>
<keyword evidence="3 8" id="KW-0489">Methyltransferase</keyword>
<comment type="catalytic activity">
    <reaction evidence="6">
        <text>a 2'-deoxyadenosine in DNA + S-adenosyl-L-methionine = an N(6)-methyl-2'-deoxyadenosine in DNA + S-adenosyl-L-homocysteine + H(+)</text>
        <dbReference type="Rhea" id="RHEA:15197"/>
        <dbReference type="Rhea" id="RHEA-COMP:12418"/>
        <dbReference type="Rhea" id="RHEA-COMP:12419"/>
        <dbReference type="ChEBI" id="CHEBI:15378"/>
        <dbReference type="ChEBI" id="CHEBI:57856"/>
        <dbReference type="ChEBI" id="CHEBI:59789"/>
        <dbReference type="ChEBI" id="CHEBI:90615"/>
        <dbReference type="ChEBI" id="CHEBI:90616"/>
        <dbReference type="EC" id="2.1.1.72"/>
    </reaction>
</comment>